<name>A0A8S5PEM8_9CAUD</name>
<evidence type="ECO:0000313" key="1">
    <source>
        <dbReference type="EMBL" id="DAE05069.1"/>
    </source>
</evidence>
<reference evidence="1" key="1">
    <citation type="journal article" date="2021" name="Proc. Natl. Acad. Sci. U.S.A.">
        <title>A Catalog of Tens of Thousands of Viruses from Human Metagenomes Reveals Hidden Associations with Chronic Diseases.</title>
        <authorList>
            <person name="Tisza M.J."/>
            <person name="Buck C.B."/>
        </authorList>
    </citation>
    <scope>NUCLEOTIDE SEQUENCE</scope>
    <source>
        <strain evidence="1">CtfAL26</strain>
    </source>
</reference>
<organism evidence="1">
    <name type="scientific">Podoviridae sp. ctfAL26</name>
    <dbReference type="NCBI Taxonomy" id="2825265"/>
    <lineage>
        <taxon>Viruses</taxon>
        <taxon>Duplodnaviria</taxon>
        <taxon>Heunggongvirae</taxon>
        <taxon>Uroviricota</taxon>
        <taxon>Caudoviricetes</taxon>
    </lineage>
</organism>
<sequence>MDFTDVLSALWQGNYVEYNMLKKYLGLQFAECMKNLDMNRIARWSKNGNGQDITVMFRCKGAVGEYCLTERGLISIKDI</sequence>
<dbReference type="EMBL" id="BK015402">
    <property type="protein sequence ID" value="DAE05069.1"/>
    <property type="molecule type" value="Genomic_DNA"/>
</dbReference>
<proteinExistence type="predicted"/>
<protein>
    <submittedName>
        <fullName evidence="1">Vacuolar transport chaperone-like protein</fullName>
    </submittedName>
</protein>
<accession>A0A8S5PEM8</accession>